<protein>
    <submittedName>
        <fullName evidence="7">Recombinase family protein</fullName>
    </submittedName>
</protein>
<keyword evidence="2" id="KW-0229">DNA integration</keyword>
<dbReference type="Pfam" id="PF00239">
    <property type="entry name" value="Resolvase"/>
    <property type="match status" value="1"/>
</dbReference>
<dbReference type="GO" id="GO:0000150">
    <property type="term" value="F:DNA strand exchange activity"/>
    <property type="evidence" value="ECO:0007669"/>
    <property type="project" value="InterPro"/>
</dbReference>
<dbReference type="AlphaFoldDB" id="A0A940STX0"/>
<keyword evidence="8" id="KW-1185">Reference proteome</keyword>
<dbReference type="PROSITE" id="PS51736">
    <property type="entry name" value="RECOMBINASES_3"/>
    <property type="match status" value="1"/>
</dbReference>
<proteinExistence type="inferred from homology"/>
<dbReference type="InterPro" id="IPR006118">
    <property type="entry name" value="Recombinase_CS"/>
</dbReference>
<feature type="active site" description="O-(5'-phospho-DNA)-serine intermediate" evidence="5">
    <location>
        <position position="10"/>
    </location>
</feature>
<evidence type="ECO:0000256" key="3">
    <source>
        <dbReference type="ARBA" id="ARBA00023125"/>
    </source>
</evidence>
<dbReference type="Proteomes" id="UP000674938">
    <property type="component" value="Unassembled WGS sequence"/>
</dbReference>
<dbReference type="PROSITE" id="PS00398">
    <property type="entry name" value="RECOMBINASES_2"/>
    <property type="match status" value="1"/>
</dbReference>
<dbReference type="SMART" id="SM00857">
    <property type="entry name" value="Resolvase"/>
    <property type="match status" value="1"/>
</dbReference>
<dbReference type="GO" id="GO:0015074">
    <property type="term" value="P:DNA integration"/>
    <property type="evidence" value="ECO:0007669"/>
    <property type="project" value="UniProtKB-KW"/>
</dbReference>
<evidence type="ECO:0000259" key="6">
    <source>
        <dbReference type="PROSITE" id="PS51736"/>
    </source>
</evidence>
<keyword evidence="3" id="KW-0238">DNA-binding</keyword>
<comment type="caution">
    <text evidence="7">The sequence shown here is derived from an EMBL/GenBank/DDBJ whole genome shotgun (WGS) entry which is preliminary data.</text>
</comment>
<evidence type="ECO:0000256" key="4">
    <source>
        <dbReference type="ARBA" id="ARBA00023172"/>
    </source>
</evidence>
<dbReference type="InterPro" id="IPR050639">
    <property type="entry name" value="SSR_resolvase"/>
</dbReference>
<evidence type="ECO:0000313" key="7">
    <source>
        <dbReference type="EMBL" id="MBP1040139.1"/>
    </source>
</evidence>
<gene>
    <name evidence="7" type="ORF">I6N95_03850</name>
</gene>
<dbReference type="FunFam" id="3.40.50.1390:FF:000001">
    <property type="entry name" value="DNA recombinase"/>
    <property type="match status" value="1"/>
</dbReference>
<dbReference type="SUPFAM" id="SSF53041">
    <property type="entry name" value="Resolvase-like"/>
    <property type="match status" value="1"/>
</dbReference>
<dbReference type="GO" id="GO:0003677">
    <property type="term" value="F:DNA binding"/>
    <property type="evidence" value="ECO:0007669"/>
    <property type="project" value="UniProtKB-KW"/>
</dbReference>
<name>A0A940STX0_9ENTE</name>
<sequence>MAIIGYMRVSTPQQKFDSQERALHQYGVDVIYKEHISGLSTERGELDKALASLRSGDTFVIFKLDRLARGTKHLLTLMEHFDEQGIHFVSIQNNIDTTTAMGRFFFTVMGAFSEMETEIIRERVKAGLEAARHKGTPLGRPTMEKQGEQAIELYQSSELSVSEIAIQCNISVPTIYNYLRQYNIPKKQPHQRRSMIS</sequence>
<organism evidence="7 8">
    <name type="scientific">Vagococcus allomyrinae</name>
    <dbReference type="NCBI Taxonomy" id="2794353"/>
    <lineage>
        <taxon>Bacteria</taxon>
        <taxon>Bacillati</taxon>
        <taxon>Bacillota</taxon>
        <taxon>Bacilli</taxon>
        <taxon>Lactobacillales</taxon>
        <taxon>Enterococcaceae</taxon>
        <taxon>Vagococcus</taxon>
    </lineage>
</organism>
<dbReference type="CDD" id="cd03768">
    <property type="entry name" value="SR_ResInv"/>
    <property type="match status" value="1"/>
</dbReference>
<dbReference type="Gene3D" id="3.40.50.1390">
    <property type="entry name" value="Resolvase, N-terminal catalytic domain"/>
    <property type="match status" value="1"/>
</dbReference>
<comment type="similarity">
    <text evidence="1">Belongs to the site-specific recombinase resolvase family.</text>
</comment>
<dbReference type="Gene3D" id="1.10.10.60">
    <property type="entry name" value="Homeodomain-like"/>
    <property type="match status" value="1"/>
</dbReference>
<evidence type="ECO:0000313" key="8">
    <source>
        <dbReference type="Proteomes" id="UP000674938"/>
    </source>
</evidence>
<evidence type="ECO:0000256" key="1">
    <source>
        <dbReference type="ARBA" id="ARBA00009913"/>
    </source>
</evidence>
<feature type="domain" description="Resolvase/invertase-type recombinase catalytic" evidence="6">
    <location>
        <begin position="2"/>
        <end position="135"/>
    </location>
</feature>
<evidence type="ECO:0000256" key="5">
    <source>
        <dbReference type="PIRSR" id="PIRSR606118-50"/>
    </source>
</evidence>
<dbReference type="RefSeq" id="WP_209525032.1">
    <property type="nucleotide sequence ID" value="NZ_JAEEGA010000002.1"/>
</dbReference>
<accession>A0A940STX0</accession>
<dbReference type="InterPro" id="IPR036162">
    <property type="entry name" value="Resolvase-like_N_sf"/>
</dbReference>
<dbReference type="EMBL" id="JAEEGA010000002">
    <property type="protein sequence ID" value="MBP1040139.1"/>
    <property type="molecule type" value="Genomic_DNA"/>
</dbReference>
<dbReference type="PANTHER" id="PTHR30461">
    <property type="entry name" value="DNA-INVERTASE FROM LAMBDOID PROPHAGE"/>
    <property type="match status" value="1"/>
</dbReference>
<dbReference type="PANTHER" id="PTHR30461:SF2">
    <property type="entry name" value="SERINE RECOMBINASE PINE-RELATED"/>
    <property type="match status" value="1"/>
</dbReference>
<evidence type="ECO:0000256" key="2">
    <source>
        <dbReference type="ARBA" id="ARBA00022908"/>
    </source>
</evidence>
<reference evidence="7" key="1">
    <citation type="submission" date="2020-12" db="EMBL/GenBank/DDBJ databases">
        <title>Vagococcus allomyrinae sp. nov. and Enterococcus lavae sp. nov., isolated from the larvae of Allomyrina dichotoma.</title>
        <authorList>
            <person name="Lee S.D."/>
        </authorList>
    </citation>
    <scope>NUCLEOTIDE SEQUENCE</scope>
    <source>
        <strain evidence="7">BWB3-3</strain>
    </source>
</reference>
<keyword evidence="4" id="KW-0233">DNA recombination</keyword>
<dbReference type="InterPro" id="IPR006119">
    <property type="entry name" value="Resolv_N"/>
</dbReference>